<accession>A0A383DK09</accession>
<dbReference type="EMBL" id="UINC01217956">
    <property type="protein sequence ID" value="SVE44781.1"/>
    <property type="molecule type" value="Genomic_DNA"/>
</dbReference>
<protein>
    <submittedName>
        <fullName evidence="1">Uncharacterized protein</fullName>
    </submittedName>
</protein>
<name>A0A383DK09_9ZZZZ</name>
<proteinExistence type="predicted"/>
<feature type="non-terminal residue" evidence="1">
    <location>
        <position position="47"/>
    </location>
</feature>
<organism evidence="1">
    <name type="scientific">marine metagenome</name>
    <dbReference type="NCBI Taxonomy" id="408172"/>
    <lineage>
        <taxon>unclassified sequences</taxon>
        <taxon>metagenomes</taxon>
        <taxon>ecological metagenomes</taxon>
    </lineage>
</organism>
<dbReference type="AlphaFoldDB" id="A0A383DK09"/>
<gene>
    <name evidence="1" type="ORF">METZ01_LOCUS497635</name>
</gene>
<evidence type="ECO:0000313" key="1">
    <source>
        <dbReference type="EMBL" id="SVE44781.1"/>
    </source>
</evidence>
<sequence>MLDLAGGSLACSSHTAAASFAVAQTRPARLDFHSHHESVIHPSCRWS</sequence>
<reference evidence="1" key="1">
    <citation type="submission" date="2018-05" db="EMBL/GenBank/DDBJ databases">
        <authorList>
            <person name="Lanie J.A."/>
            <person name="Ng W.-L."/>
            <person name="Kazmierczak K.M."/>
            <person name="Andrzejewski T.M."/>
            <person name="Davidsen T.M."/>
            <person name="Wayne K.J."/>
            <person name="Tettelin H."/>
            <person name="Glass J.I."/>
            <person name="Rusch D."/>
            <person name="Podicherti R."/>
            <person name="Tsui H.-C.T."/>
            <person name="Winkler M.E."/>
        </authorList>
    </citation>
    <scope>NUCLEOTIDE SEQUENCE</scope>
</reference>